<dbReference type="RefSeq" id="WP_171244022.1">
    <property type="nucleotide sequence ID" value="NZ_JABEPQ010000002.1"/>
</dbReference>
<name>A0A849HQX2_9MICO</name>
<evidence type="ECO:0000313" key="2">
    <source>
        <dbReference type="EMBL" id="NNM46997.1"/>
    </source>
</evidence>
<evidence type="ECO:0000256" key="1">
    <source>
        <dbReference type="SAM" id="MobiDB-lite"/>
    </source>
</evidence>
<dbReference type="AlphaFoldDB" id="A0A849HQX2"/>
<comment type="caution">
    <text evidence="2">The sequence shown here is derived from an EMBL/GenBank/DDBJ whole genome shotgun (WGS) entry which is preliminary data.</text>
</comment>
<evidence type="ECO:0000313" key="3">
    <source>
        <dbReference type="Proteomes" id="UP000588586"/>
    </source>
</evidence>
<organism evidence="2 3">
    <name type="scientific">Knoellia koreensis</name>
    <dbReference type="NCBI Taxonomy" id="2730921"/>
    <lineage>
        <taxon>Bacteria</taxon>
        <taxon>Bacillati</taxon>
        <taxon>Actinomycetota</taxon>
        <taxon>Actinomycetes</taxon>
        <taxon>Micrococcales</taxon>
        <taxon>Intrasporangiaceae</taxon>
        <taxon>Knoellia</taxon>
    </lineage>
</organism>
<keyword evidence="3" id="KW-1185">Reference proteome</keyword>
<gene>
    <name evidence="2" type="ORF">HJG52_13390</name>
</gene>
<reference evidence="2 3" key="1">
    <citation type="submission" date="2020-04" db="EMBL/GenBank/DDBJ databases">
        <title>Knoellia sp. isolate from air conditioner.</title>
        <authorList>
            <person name="Chea S."/>
            <person name="Kim D.-U."/>
        </authorList>
    </citation>
    <scope>NUCLEOTIDE SEQUENCE [LARGE SCALE GENOMIC DNA]</scope>
    <source>
        <strain evidence="2 3">DB2414S</strain>
    </source>
</reference>
<dbReference type="EMBL" id="JABEPQ010000002">
    <property type="protein sequence ID" value="NNM46997.1"/>
    <property type="molecule type" value="Genomic_DNA"/>
</dbReference>
<sequence>MGRIRGHYEWDDDDLSPGQKREGGLHQNLYDRDGHLQGSARFIPDDGTDSDPLVVTQNVYITVEQRREDQDEDELAQAVAAVVLHLLGRGLIAAQPHIQQWWRESGRSAVQARRDRLAARVPLWMVRRSRTIDATVADPGRQIANSPHEGRPDMSRAEAQARYLAALAAKAYSDEQIRLVAKAHIIDTDGLEQLQRSIAELPPAQLRGLLEAMALNPSLLSDESLAELASLLARRELQ</sequence>
<proteinExistence type="predicted"/>
<accession>A0A849HQX2</accession>
<dbReference type="Proteomes" id="UP000588586">
    <property type="component" value="Unassembled WGS sequence"/>
</dbReference>
<feature type="region of interest" description="Disordered" evidence="1">
    <location>
        <begin position="1"/>
        <end position="26"/>
    </location>
</feature>
<protein>
    <submittedName>
        <fullName evidence="2">Uncharacterized protein</fullName>
    </submittedName>
</protein>